<reference evidence="10 11" key="1">
    <citation type="journal article" date="2019" name="Nat. Commun.">
        <title>The antimicrobial potential of Streptomyces from insect microbiomes.</title>
        <authorList>
            <person name="Chevrette M.G."/>
            <person name="Carlson C.M."/>
            <person name="Ortega H.E."/>
            <person name="Thomas C."/>
            <person name="Ananiev G.E."/>
            <person name="Barns K.J."/>
            <person name="Book A.J."/>
            <person name="Cagnazzo J."/>
            <person name="Carlos C."/>
            <person name="Flanigan W."/>
            <person name="Grubbs K.J."/>
            <person name="Horn H.A."/>
            <person name="Hoffmann F.M."/>
            <person name="Klassen J.L."/>
            <person name="Knack J.J."/>
            <person name="Lewin G.R."/>
            <person name="McDonald B.R."/>
            <person name="Muller L."/>
            <person name="Melo W.G.P."/>
            <person name="Pinto-Tomas A.A."/>
            <person name="Schmitz A."/>
            <person name="Wendt-Pienkowski E."/>
            <person name="Wildman S."/>
            <person name="Zhao M."/>
            <person name="Zhang F."/>
            <person name="Bugni T.S."/>
            <person name="Andes D.R."/>
            <person name="Pupo M.T."/>
            <person name="Currie C.R."/>
        </authorList>
    </citation>
    <scope>NUCLEOTIDE SEQUENCE [LARGE SCALE GENOMIC DNA]</scope>
    <source>
        <strain evidence="10 11">SID5840</strain>
    </source>
</reference>
<evidence type="ECO:0000313" key="11">
    <source>
        <dbReference type="Proteomes" id="UP000467124"/>
    </source>
</evidence>
<dbReference type="UniPathway" id="UPA00148"/>
<keyword evidence="8 9" id="KW-0472">Membrane</keyword>
<comment type="caution">
    <text evidence="10">The sequence shown here is derived from an EMBL/GenBank/DDBJ whole genome shotgun (WGS) entry which is preliminary data.</text>
</comment>
<evidence type="ECO:0000256" key="1">
    <source>
        <dbReference type="ARBA" id="ARBA00004651"/>
    </source>
</evidence>
<evidence type="ECO:0000256" key="6">
    <source>
        <dbReference type="ARBA" id="ARBA00022692"/>
    </source>
</evidence>
<proteinExistence type="inferred from homology"/>
<dbReference type="NCBIfam" id="NF002276">
    <property type="entry name" value="PRK01209.1-4"/>
    <property type="match status" value="1"/>
</dbReference>
<dbReference type="Pfam" id="PF03186">
    <property type="entry name" value="CobD_Cbib"/>
    <property type="match status" value="1"/>
</dbReference>
<evidence type="ECO:0000256" key="7">
    <source>
        <dbReference type="ARBA" id="ARBA00022989"/>
    </source>
</evidence>
<dbReference type="GO" id="GO:0009236">
    <property type="term" value="P:cobalamin biosynthetic process"/>
    <property type="evidence" value="ECO:0007669"/>
    <property type="project" value="UniProtKB-UniRule"/>
</dbReference>
<dbReference type="GO" id="GO:0048472">
    <property type="term" value="F:threonine-phosphate decarboxylase activity"/>
    <property type="evidence" value="ECO:0007669"/>
    <property type="project" value="InterPro"/>
</dbReference>
<keyword evidence="7 9" id="KW-1133">Transmembrane helix</keyword>
<accession>A0A7K2INV1</accession>
<dbReference type="GO" id="GO:0005886">
    <property type="term" value="C:plasma membrane"/>
    <property type="evidence" value="ECO:0007669"/>
    <property type="project" value="UniProtKB-SubCell"/>
</dbReference>
<evidence type="ECO:0000256" key="5">
    <source>
        <dbReference type="ARBA" id="ARBA00022573"/>
    </source>
</evidence>
<evidence type="ECO:0000256" key="9">
    <source>
        <dbReference type="HAMAP-Rule" id="MF_00024"/>
    </source>
</evidence>
<dbReference type="AlphaFoldDB" id="A0A7K2INV1"/>
<keyword evidence="6 9" id="KW-0812">Transmembrane</keyword>
<comment type="function">
    <text evidence="9">Converts cobyric acid to cobinamide by the addition of aminopropanol on the F carboxylic group.</text>
</comment>
<name>A0A7K2INV1_9ACTN</name>
<dbReference type="PANTHER" id="PTHR34308">
    <property type="entry name" value="COBALAMIN BIOSYNTHESIS PROTEIN CBIB"/>
    <property type="match status" value="1"/>
</dbReference>
<organism evidence="10 11">
    <name type="scientific">Nocardiopsis alba</name>
    <dbReference type="NCBI Taxonomy" id="53437"/>
    <lineage>
        <taxon>Bacteria</taxon>
        <taxon>Bacillati</taxon>
        <taxon>Actinomycetota</taxon>
        <taxon>Actinomycetes</taxon>
        <taxon>Streptosporangiales</taxon>
        <taxon>Nocardiopsidaceae</taxon>
        <taxon>Nocardiopsis</taxon>
    </lineage>
</organism>
<comment type="similarity">
    <text evidence="3 9">Belongs to the CobD/CbiB family.</text>
</comment>
<keyword evidence="4 9" id="KW-1003">Cell membrane</keyword>
<gene>
    <name evidence="9" type="primary">cobD</name>
    <name evidence="10" type="ORF">GTW20_05035</name>
</gene>
<evidence type="ECO:0000256" key="3">
    <source>
        <dbReference type="ARBA" id="ARBA00006263"/>
    </source>
</evidence>
<dbReference type="HAMAP" id="MF_00024">
    <property type="entry name" value="CobD_CbiB"/>
    <property type="match status" value="1"/>
</dbReference>
<comment type="subcellular location">
    <subcellularLocation>
        <location evidence="1 9">Cell membrane</location>
        <topology evidence="1 9">Multi-pass membrane protein</topology>
    </subcellularLocation>
</comment>
<dbReference type="EMBL" id="WWHY01000001">
    <property type="protein sequence ID" value="MYR31649.1"/>
    <property type="molecule type" value="Genomic_DNA"/>
</dbReference>
<dbReference type="GO" id="GO:0015420">
    <property type="term" value="F:ABC-type vitamin B12 transporter activity"/>
    <property type="evidence" value="ECO:0007669"/>
    <property type="project" value="UniProtKB-UniRule"/>
</dbReference>
<evidence type="ECO:0000256" key="4">
    <source>
        <dbReference type="ARBA" id="ARBA00022475"/>
    </source>
</evidence>
<protein>
    <recommendedName>
        <fullName evidence="9">Cobalamin biosynthesis protein CobD</fullName>
    </recommendedName>
</protein>
<evidence type="ECO:0000256" key="2">
    <source>
        <dbReference type="ARBA" id="ARBA00004953"/>
    </source>
</evidence>
<dbReference type="RefSeq" id="WP_161110372.1">
    <property type="nucleotide sequence ID" value="NZ_WWHY01000001.1"/>
</dbReference>
<comment type="pathway">
    <text evidence="2 9">Cofactor biosynthesis; adenosylcobalamin biosynthesis.</text>
</comment>
<sequence>MRRGLISGFVLDGLVPDPREGHPVALFGAAAGRLERWLYRDSVAAGAVFTAAAVVPVVVAGRGLRGPVATAAATWAVLGGSMLGREAERVADALERGDLERARTLVRGLCGRDPSFLDEDGVARAVVESVAENTSDAVVGPLVWGALCGTPGLVGFRAVNTLDAMVGHRNERYERFGKASARSDDVAGWAPARLTALLAVAASPLVGGDMGKAWKVWRRDRRAHPSPNAGQCEAAFAGALGRTLGGTNTYGDRVEHRPRMGEGPEVGVADIRRAVRLARAVNVGALAVAVVGAGFGKGRAPGGRLRRRGAVAGRR</sequence>
<dbReference type="PANTHER" id="PTHR34308:SF1">
    <property type="entry name" value="COBALAMIN BIOSYNTHESIS PROTEIN CBIB"/>
    <property type="match status" value="1"/>
</dbReference>
<evidence type="ECO:0000313" key="10">
    <source>
        <dbReference type="EMBL" id="MYR31649.1"/>
    </source>
</evidence>
<evidence type="ECO:0000256" key="8">
    <source>
        <dbReference type="ARBA" id="ARBA00023136"/>
    </source>
</evidence>
<dbReference type="Proteomes" id="UP000467124">
    <property type="component" value="Unassembled WGS sequence"/>
</dbReference>
<keyword evidence="5 9" id="KW-0169">Cobalamin biosynthesis</keyword>
<dbReference type="InterPro" id="IPR004485">
    <property type="entry name" value="Cobalamin_biosynth_CobD/CbiB"/>
</dbReference>